<evidence type="ECO:0000256" key="5">
    <source>
        <dbReference type="ARBA" id="ARBA00022989"/>
    </source>
</evidence>
<feature type="transmembrane region" description="Helical" evidence="7">
    <location>
        <begin position="165"/>
        <end position="184"/>
    </location>
</feature>
<organism evidence="9 10">
    <name type="scientific">Paxillus rubicundulus Ve08.2h10</name>
    <dbReference type="NCBI Taxonomy" id="930991"/>
    <lineage>
        <taxon>Eukaryota</taxon>
        <taxon>Fungi</taxon>
        <taxon>Dikarya</taxon>
        <taxon>Basidiomycota</taxon>
        <taxon>Agaricomycotina</taxon>
        <taxon>Agaricomycetes</taxon>
        <taxon>Agaricomycetidae</taxon>
        <taxon>Boletales</taxon>
        <taxon>Paxilineae</taxon>
        <taxon>Paxillaceae</taxon>
        <taxon>Paxillus</taxon>
    </lineage>
</organism>
<dbReference type="STRING" id="930991.A0A0D0D5M2"/>
<evidence type="ECO:0000313" key="10">
    <source>
        <dbReference type="Proteomes" id="UP000054538"/>
    </source>
</evidence>
<accession>A0A0D0D5M2</accession>
<dbReference type="PANTHER" id="PTHR43341">
    <property type="entry name" value="AMINO ACID PERMEASE"/>
    <property type="match status" value="1"/>
</dbReference>
<name>A0A0D0D5M2_9AGAM</name>
<protein>
    <recommendedName>
        <fullName evidence="8">Amino acid permease/ SLC12A domain-containing protein</fullName>
    </recommendedName>
</protein>
<dbReference type="OrthoDB" id="10062876at2759"/>
<dbReference type="PROSITE" id="PS00218">
    <property type="entry name" value="AMINO_ACID_PERMEASE_1"/>
    <property type="match status" value="1"/>
</dbReference>
<keyword evidence="6 7" id="KW-0472">Membrane</keyword>
<evidence type="ECO:0000259" key="8">
    <source>
        <dbReference type="Pfam" id="PF00324"/>
    </source>
</evidence>
<sequence>MIQDPEAQTQDRPRLETLTIGDRRTPQQGNLLKQRHVQMRVSSYRDLRCLTFPPSHRIAIAGTLGTGLFLGSGEAIQGAGPIGALIAYVLVSTVAFASLSAVGEMTCFAPIIGTFPHYASRWVDPALGFAAGWNYFYTNAITLPVEISGAQLLIGYWDPNPDHQWIYIFVFCLSICLINVFGVRRYGEVEFVFGFIKLAMIIILIVIGLVIDLGGAPNHDRLGFRYWKNPGPFAGAGLASNRDLDQFLGFLSVIVQAAFSFQGMEIAAM</sequence>
<dbReference type="GO" id="GO:0015171">
    <property type="term" value="F:amino acid transmembrane transporter activity"/>
    <property type="evidence" value="ECO:0007669"/>
    <property type="project" value="TreeGrafter"/>
</dbReference>
<proteinExistence type="predicted"/>
<keyword evidence="10" id="KW-1185">Reference proteome</keyword>
<dbReference type="Gene3D" id="1.20.1740.10">
    <property type="entry name" value="Amino acid/polyamine transporter I"/>
    <property type="match status" value="1"/>
</dbReference>
<comment type="subcellular location">
    <subcellularLocation>
        <location evidence="1">Membrane</location>
        <topology evidence="1">Multi-pass membrane protein</topology>
    </subcellularLocation>
</comment>
<gene>
    <name evidence="9" type="ORF">PAXRUDRAFT_19065</name>
</gene>
<dbReference type="PANTHER" id="PTHR43341:SF1">
    <property type="entry name" value="GENERAL AMINO-ACID PERMEASE GAP1"/>
    <property type="match status" value="1"/>
</dbReference>
<feature type="domain" description="Amino acid permease/ SLC12A" evidence="8">
    <location>
        <begin position="58"/>
        <end position="268"/>
    </location>
</feature>
<evidence type="ECO:0000313" key="9">
    <source>
        <dbReference type="EMBL" id="KIK75369.1"/>
    </source>
</evidence>
<dbReference type="Proteomes" id="UP000054538">
    <property type="component" value="Unassembled WGS sequence"/>
</dbReference>
<keyword evidence="5 7" id="KW-1133">Transmembrane helix</keyword>
<evidence type="ECO:0000256" key="4">
    <source>
        <dbReference type="ARBA" id="ARBA00022970"/>
    </source>
</evidence>
<keyword evidence="3 7" id="KW-0812">Transmembrane</keyword>
<evidence type="ECO:0000256" key="1">
    <source>
        <dbReference type="ARBA" id="ARBA00004141"/>
    </source>
</evidence>
<feature type="transmembrane region" description="Helical" evidence="7">
    <location>
        <begin position="85"/>
        <end position="112"/>
    </location>
</feature>
<dbReference type="InterPro" id="IPR004840">
    <property type="entry name" value="Amino_acid_permease_CS"/>
</dbReference>
<evidence type="ECO:0000256" key="7">
    <source>
        <dbReference type="SAM" id="Phobius"/>
    </source>
</evidence>
<dbReference type="InterPro" id="IPR050524">
    <property type="entry name" value="APC_YAT"/>
</dbReference>
<reference evidence="10" key="2">
    <citation type="submission" date="2015-01" db="EMBL/GenBank/DDBJ databases">
        <title>Evolutionary Origins and Diversification of the Mycorrhizal Mutualists.</title>
        <authorList>
            <consortium name="DOE Joint Genome Institute"/>
            <consortium name="Mycorrhizal Genomics Consortium"/>
            <person name="Kohler A."/>
            <person name="Kuo A."/>
            <person name="Nagy L.G."/>
            <person name="Floudas D."/>
            <person name="Copeland A."/>
            <person name="Barry K.W."/>
            <person name="Cichocki N."/>
            <person name="Veneault-Fourrey C."/>
            <person name="LaButti K."/>
            <person name="Lindquist E.A."/>
            <person name="Lipzen A."/>
            <person name="Lundell T."/>
            <person name="Morin E."/>
            <person name="Murat C."/>
            <person name="Riley R."/>
            <person name="Ohm R."/>
            <person name="Sun H."/>
            <person name="Tunlid A."/>
            <person name="Henrissat B."/>
            <person name="Grigoriev I.V."/>
            <person name="Hibbett D.S."/>
            <person name="Martin F."/>
        </authorList>
    </citation>
    <scope>NUCLEOTIDE SEQUENCE [LARGE SCALE GENOMIC DNA]</scope>
    <source>
        <strain evidence="10">Ve08.2h10</strain>
    </source>
</reference>
<keyword evidence="4" id="KW-0029">Amino-acid transport</keyword>
<feature type="transmembrane region" description="Helical" evidence="7">
    <location>
        <begin position="191"/>
        <end position="211"/>
    </location>
</feature>
<dbReference type="EMBL" id="KN828160">
    <property type="protein sequence ID" value="KIK75369.1"/>
    <property type="molecule type" value="Genomic_DNA"/>
</dbReference>
<dbReference type="InterPro" id="IPR004841">
    <property type="entry name" value="AA-permease/SLC12A_dom"/>
</dbReference>
<dbReference type="InParanoid" id="A0A0D0D5M2"/>
<evidence type="ECO:0000256" key="3">
    <source>
        <dbReference type="ARBA" id="ARBA00022692"/>
    </source>
</evidence>
<evidence type="ECO:0000256" key="2">
    <source>
        <dbReference type="ARBA" id="ARBA00022448"/>
    </source>
</evidence>
<reference evidence="9 10" key="1">
    <citation type="submission" date="2014-04" db="EMBL/GenBank/DDBJ databases">
        <authorList>
            <consortium name="DOE Joint Genome Institute"/>
            <person name="Kuo A."/>
            <person name="Kohler A."/>
            <person name="Jargeat P."/>
            <person name="Nagy L.G."/>
            <person name="Floudas D."/>
            <person name="Copeland A."/>
            <person name="Barry K.W."/>
            <person name="Cichocki N."/>
            <person name="Veneault-Fourrey C."/>
            <person name="LaButti K."/>
            <person name="Lindquist E.A."/>
            <person name="Lipzen A."/>
            <person name="Lundell T."/>
            <person name="Morin E."/>
            <person name="Murat C."/>
            <person name="Sun H."/>
            <person name="Tunlid A."/>
            <person name="Henrissat B."/>
            <person name="Grigoriev I.V."/>
            <person name="Hibbett D.S."/>
            <person name="Martin F."/>
            <person name="Nordberg H.P."/>
            <person name="Cantor M.N."/>
            <person name="Hua S.X."/>
        </authorList>
    </citation>
    <scope>NUCLEOTIDE SEQUENCE [LARGE SCALE GENOMIC DNA]</scope>
    <source>
        <strain evidence="9 10">Ve08.2h10</strain>
    </source>
</reference>
<evidence type="ECO:0000256" key="6">
    <source>
        <dbReference type="ARBA" id="ARBA00023136"/>
    </source>
</evidence>
<dbReference type="GO" id="GO:0016020">
    <property type="term" value="C:membrane"/>
    <property type="evidence" value="ECO:0007669"/>
    <property type="project" value="UniProtKB-SubCell"/>
</dbReference>
<dbReference type="Pfam" id="PF00324">
    <property type="entry name" value="AA_permease"/>
    <property type="match status" value="1"/>
</dbReference>
<dbReference type="AlphaFoldDB" id="A0A0D0D5M2"/>
<keyword evidence="2" id="KW-0813">Transport</keyword>
<dbReference type="HOGENOM" id="CLU_007946_2_1_1"/>